<keyword evidence="2" id="KW-0378">Hydrolase</keyword>
<comment type="caution">
    <text evidence="4">The sequence shown here is derived from an EMBL/GenBank/DDBJ whole genome shotgun (WGS) entry which is preliminary data.</text>
</comment>
<dbReference type="EMBL" id="JABBNT010000002">
    <property type="protein sequence ID" value="NMM44583.1"/>
    <property type="molecule type" value="Genomic_DNA"/>
</dbReference>
<dbReference type="Gene3D" id="3.40.720.10">
    <property type="entry name" value="Alkaline Phosphatase, subunit A"/>
    <property type="match status" value="1"/>
</dbReference>
<dbReference type="GO" id="GO:0008484">
    <property type="term" value="F:sulfuric ester hydrolase activity"/>
    <property type="evidence" value="ECO:0007669"/>
    <property type="project" value="TreeGrafter"/>
</dbReference>
<feature type="domain" description="Sulfatase N-terminal" evidence="3">
    <location>
        <begin position="5"/>
        <end position="385"/>
    </location>
</feature>
<dbReference type="InterPro" id="IPR017850">
    <property type="entry name" value="Alkaline_phosphatase_core_sf"/>
</dbReference>
<organism evidence="4 5">
    <name type="scientific">Pacificispira spongiicola</name>
    <dbReference type="NCBI Taxonomy" id="2729598"/>
    <lineage>
        <taxon>Bacteria</taxon>
        <taxon>Pseudomonadati</taxon>
        <taxon>Pseudomonadota</taxon>
        <taxon>Alphaproteobacteria</taxon>
        <taxon>Rhodospirillales</taxon>
        <taxon>Rhodospirillaceae</taxon>
        <taxon>Pacificispira</taxon>
    </lineage>
</organism>
<name>A0A7Y0DZY9_9PROT</name>
<dbReference type="GO" id="GO:0046872">
    <property type="term" value="F:metal ion binding"/>
    <property type="evidence" value="ECO:0007669"/>
    <property type="project" value="UniProtKB-KW"/>
</dbReference>
<proteinExistence type="predicted"/>
<evidence type="ECO:0000259" key="3">
    <source>
        <dbReference type="Pfam" id="PF00884"/>
    </source>
</evidence>
<dbReference type="GO" id="GO:0005737">
    <property type="term" value="C:cytoplasm"/>
    <property type="evidence" value="ECO:0007669"/>
    <property type="project" value="TreeGrafter"/>
</dbReference>
<dbReference type="Pfam" id="PF00884">
    <property type="entry name" value="Sulfatase"/>
    <property type="match status" value="1"/>
</dbReference>
<accession>A0A7Y0DZY9</accession>
<evidence type="ECO:0000256" key="2">
    <source>
        <dbReference type="ARBA" id="ARBA00022801"/>
    </source>
</evidence>
<evidence type="ECO:0000313" key="4">
    <source>
        <dbReference type="EMBL" id="NMM44583.1"/>
    </source>
</evidence>
<dbReference type="Proteomes" id="UP000539372">
    <property type="component" value="Unassembled WGS sequence"/>
</dbReference>
<evidence type="ECO:0000256" key="1">
    <source>
        <dbReference type="ARBA" id="ARBA00022723"/>
    </source>
</evidence>
<keyword evidence="1" id="KW-0479">Metal-binding</keyword>
<dbReference type="CDD" id="cd16028">
    <property type="entry name" value="PMH"/>
    <property type="match status" value="1"/>
</dbReference>
<dbReference type="SUPFAM" id="SSF53649">
    <property type="entry name" value="Alkaline phosphatase-like"/>
    <property type="match status" value="1"/>
</dbReference>
<dbReference type="InterPro" id="IPR000917">
    <property type="entry name" value="Sulfatase_N"/>
</dbReference>
<gene>
    <name evidence="4" type="ORF">HH303_08830</name>
</gene>
<protein>
    <submittedName>
        <fullName evidence="4">Alkaline phosphatase family protein</fullName>
    </submittedName>
</protein>
<evidence type="ECO:0000313" key="5">
    <source>
        <dbReference type="Proteomes" id="UP000539372"/>
    </source>
</evidence>
<dbReference type="PANTHER" id="PTHR45953">
    <property type="entry name" value="IDURONATE 2-SULFATASE"/>
    <property type="match status" value="1"/>
</dbReference>
<dbReference type="RefSeq" id="WP_169624880.1">
    <property type="nucleotide sequence ID" value="NZ_JABBNT010000002.1"/>
</dbReference>
<keyword evidence="5" id="KW-1185">Reference proteome</keyword>
<dbReference type="PANTHER" id="PTHR45953:SF1">
    <property type="entry name" value="IDURONATE 2-SULFATASE"/>
    <property type="match status" value="1"/>
</dbReference>
<reference evidence="4 5" key="1">
    <citation type="submission" date="2020-04" db="EMBL/GenBank/DDBJ databases">
        <title>Rhodospirillaceae bacterium KN72 isolated from deep sea.</title>
        <authorList>
            <person name="Zhang D.-C."/>
        </authorList>
    </citation>
    <scope>NUCLEOTIDE SEQUENCE [LARGE SCALE GENOMIC DNA]</scope>
    <source>
        <strain evidence="4 5">KN72</strain>
    </source>
</reference>
<sequence length="523" mass="59253">MTAIKNILLVTFDQWRWECLSALGHPILQTPKLDAFCRDAVLFKNHWSVTCPCGPGRSALLTGTYLHKNRALRNGTPLDRRFTNIALETRKLNYDPALFGYTDISPDPRGAPHRDPIFNSYEGVLPGMTRICRLDEDFGTWFTDLEAKGYIIPAQPWDIFRPAKPVAGKGYSYAPASFKAEDSNAAFLTNSAIDYVSARRGQKWFAHITYISPHPPWIVSEPYHARYDAADVPMPVRAPSAEEEGALHPWLKYRIAYGGQPTKPGSGLVMGRDYDPATMPEAELRQLRATYYGMINEVEDNFDRLLDHLKATGEYDETLIVLTSDHGEQFGDHWLFGKTGFFDESYHIPLIIRDPRPAADSARGRQVDAFTESVDVMPTILDVLGAPIPRQVDGYPLTSFLTGGTPDGWRMEAHIEYDIGDPSLGTAEAALSLRSDECGLAVIRSAEYKYVHFAALPPLLFDLRNDPDERIDRSKDPAYREIMLEMAQRLLSWRMNTEERELTYCHIADGVNEYRDDRYDFLR</sequence>
<dbReference type="AlphaFoldDB" id="A0A7Y0DZY9"/>